<evidence type="ECO:0000256" key="2">
    <source>
        <dbReference type="ARBA" id="ARBA00022692"/>
    </source>
</evidence>
<evidence type="ECO:0000313" key="9">
    <source>
        <dbReference type="Proteomes" id="UP000092596"/>
    </source>
</evidence>
<dbReference type="SUPFAM" id="SSF103473">
    <property type="entry name" value="MFS general substrate transporter"/>
    <property type="match status" value="1"/>
</dbReference>
<feature type="transmembrane region" description="Helical" evidence="6">
    <location>
        <begin position="273"/>
        <end position="292"/>
    </location>
</feature>
<feature type="transmembrane region" description="Helical" evidence="6">
    <location>
        <begin position="74"/>
        <end position="94"/>
    </location>
</feature>
<dbReference type="RefSeq" id="WP_065248252.1">
    <property type="nucleotide sequence ID" value="NZ_CP012117.1"/>
</dbReference>
<evidence type="ECO:0000256" key="5">
    <source>
        <dbReference type="SAM" id="MobiDB-lite"/>
    </source>
</evidence>
<dbReference type="PANTHER" id="PTHR43683">
    <property type="entry name" value="MULTIDRUG EFFLUX PROTEIN YFMO"/>
    <property type="match status" value="1"/>
</dbReference>
<dbReference type="EMBL" id="CP012117">
    <property type="protein sequence ID" value="ANP28229.1"/>
    <property type="molecule type" value="Genomic_DNA"/>
</dbReference>
<feature type="transmembrane region" description="Helical" evidence="6">
    <location>
        <begin position="106"/>
        <end position="127"/>
    </location>
</feature>
<name>A0A1B0ZJV3_9MICO</name>
<dbReference type="Gene3D" id="1.20.1250.20">
    <property type="entry name" value="MFS general substrate transporter like domains"/>
    <property type="match status" value="1"/>
</dbReference>
<keyword evidence="2 6" id="KW-0812">Transmembrane</keyword>
<dbReference type="PANTHER" id="PTHR43683:SF1">
    <property type="entry name" value="MULTIDRUG EFFLUX PROTEIN YFMO"/>
    <property type="match status" value="1"/>
</dbReference>
<evidence type="ECO:0000313" key="8">
    <source>
        <dbReference type="EMBL" id="ANP28229.1"/>
    </source>
</evidence>
<dbReference type="Pfam" id="PF07690">
    <property type="entry name" value="MFS_1"/>
    <property type="match status" value="2"/>
</dbReference>
<feature type="transmembrane region" description="Helical" evidence="6">
    <location>
        <begin position="230"/>
        <end position="253"/>
    </location>
</feature>
<dbReference type="KEGG" id="dva:DAD186_16790"/>
<gene>
    <name evidence="8" type="ORF">DAD186_16790</name>
</gene>
<dbReference type="InterPro" id="IPR011701">
    <property type="entry name" value="MFS"/>
</dbReference>
<dbReference type="PATRIC" id="fig|1630135.4.peg.1679"/>
<keyword evidence="3 6" id="KW-1133">Transmembrane helix</keyword>
<dbReference type="CDD" id="cd17474">
    <property type="entry name" value="MFS_YfmO_like"/>
    <property type="match status" value="1"/>
</dbReference>
<dbReference type="GO" id="GO:0005886">
    <property type="term" value="C:plasma membrane"/>
    <property type="evidence" value="ECO:0007669"/>
    <property type="project" value="UniProtKB-SubCell"/>
</dbReference>
<protein>
    <recommendedName>
        <fullName evidence="7">Major facilitator superfamily (MFS) profile domain-containing protein</fullName>
    </recommendedName>
</protein>
<feature type="transmembrane region" description="Helical" evidence="6">
    <location>
        <begin position="328"/>
        <end position="347"/>
    </location>
</feature>
<dbReference type="InterPro" id="IPR036259">
    <property type="entry name" value="MFS_trans_sf"/>
</dbReference>
<feature type="region of interest" description="Disordered" evidence="5">
    <location>
        <begin position="1"/>
        <end position="25"/>
    </location>
</feature>
<feature type="transmembrane region" description="Helical" evidence="6">
    <location>
        <begin position="299"/>
        <end position="322"/>
    </location>
</feature>
<sequence length="438" mass="44703">MSVAAPEHTRVHDQGAHTPQAPKPEKAPSILHQPVAVWAIAFACMVSFMGIGLVDPILPAISRELHASPSQTMLLFTSYLIVTSIAMFFSGFISSRLGVKRTLITGLILIVLFAALAGTAGSVDAIIGFRAGWGLGNALFISTALAAIVGAASGGSGQAIILYEAALGVGMAVGPLAGGALGSISWRMPFFGTAALMAIGLIAIIVLLPKPAAQPTKASLGAGFAALSRPPLLLLSAAALCYNFGFFTLLAYSPYPLEAAAHSAGIEFGAHELGLVFFGWGLALALTSVLAAPRLTRRFGLIPVLTATLALLAACLVTMALGADRLPLLVTAVVVAGLFLGILNTALTEAVMEATDLPRSIASSTYSGVRFLGGAIAPAVSGSIADALGAGGPYWFAAVAILMSIVILVSGHKLLTRVTTPHITQQEEASAITAGDEV</sequence>
<feature type="transmembrane region" description="Helical" evidence="6">
    <location>
        <begin position="394"/>
        <end position="415"/>
    </location>
</feature>
<keyword evidence="4 6" id="KW-0472">Membrane</keyword>
<feature type="domain" description="Major facilitator superfamily (MFS) profile" evidence="7">
    <location>
        <begin position="36"/>
        <end position="415"/>
    </location>
</feature>
<feature type="transmembrane region" description="Helical" evidence="6">
    <location>
        <begin position="133"/>
        <end position="153"/>
    </location>
</feature>
<dbReference type="InterPro" id="IPR001958">
    <property type="entry name" value="Tet-R_TetA/multi-R_MdtG-like"/>
</dbReference>
<dbReference type="InterPro" id="IPR020846">
    <property type="entry name" value="MFS_dom"/>
</dbReference>
<evidence type="ECO:0000256" key="1">
    <source>
        <dbReference type="ARBA" id="ARBA00004651"/>
    </source>
</evidence>
<feature type="transmembrane region" description="Helical" evidence="6">
    <location>
        <begin position="368"/>
        <end position="388"/>
    </location>
</feature>
<dbReference type="InterPro" id="IPR053200">
    <property type="entry name" value="YfmO-like"/>
</dbReference>
<reference evidence="8 9" key="1">
    <citation type="submission" date="2015-06" db="EMBL/GenBank/DDBJ databases">
        <title>Investigation of pathophysiology for high-risk pregnancy and development of treatment modality based on it.</title>
        <authorList>
            <person name="Kim B.-C."/>
            <person name="Lim S."/>
        </authorList>
    </citation>
    <scope>NUCLEOTIDE SEQUENCE [LARGE SCALE GENOMIC DNA]</scope>
    <source>
        <strain evidence="8 9">AD1-86</strain>
    </source>
</reference>
<evidence type="ECO:0000256" key="4">
    <source>
        <dbReference type="ARBA" id="ARBA00023136"/>
    </source>
</evidence>
<dbReference type="AlphaFoldDB" id="A0A1B0ZJV3"/>
<dbReference type="GO" id="GO:0022857">
    <property type="term" value="F:transmembrane transporter activity"/>
    <property type="evidence" value="ECO:0007669"/>
    <property type="project" value="InterPro"/>
</dbReference>
<feature type="transmembrane region" description="Helical" evidence="6">
    <location>
        <begin position="35"/>
        <end position="54"/>
    </location>
</feature>
<evidence type="ECO:0000256" key="6">
    <source>
        <dbReference type="SAM" id="Phobius"/>
    </source>
</evidence>
<dbReference type="PRINTS" id="PR01035">
    <property type="entry name" value="TCRTETA"/>
</dbReference>
<organism evidence="8 9">
    <name type="scientific">Dermabacter vaginalis</name>
    <dbReference type="NCBI Taxonomy" id="1630135"/>
    <lineage>
        <taxon>Bacteria</taxon>
        <taxon>Bacillati</taxon>
        <taxon>Actinomycetota</taxon>
        <taxon>Actinomycetes</taxon>
        <taxon>Micrococcales</taxon>
        <taxon>Dermabacteraceae</taxon>
        <taxon>Dermabacter</taxon>
    </lineage>
</organism>
<comment type="subcellular location">
    <subcellularLocation>
        <location evidence="1">Cell membrane</location>
        <topology evidence="1">Multi-pass membrane protein</topology>
    </subcellularLocation>
</comment>
<dbReference type="PROSITE" id="PS50850">
    <property type="entry name" value="MFS"/>
    <property type="match status" value="1"/>
</dbReference>
<evidence type="ECO:0000256" key="3">
    <source>
        <dbReference type="ARBA" id="ARBA00022989"/>
    </source>
</evidence>
<evidence type="ECO:0000259" key="7">
    <source>
        <dbReference type="PROSITE" id="PS50850"/>
    </source>
</evidence>
<dbReference type="STRING" id="1630135.DAD186_16790"/>
<dbReference type="Proteomes" id="UP000092596">
    <property type="component" value="Chromosome"/>
</dbReference>
<feature type="transmembrane region" description="Helical" evidence="6">
    <location>
        <begin position="190"/>
        <end position="209"/>
    </location>
</feature>
<feature type="transmembrane region" description="Helical" evidence="6">
    <location>
        <begin position="160"/>
        <end position="184"/>
    </location>
</feature>
<accession>A0A1B0ZJV3</accession>
<proteinExistence type="predicted"/>